<dbReference type="EMBL" id="QWFA01000017">
    <property type="protein sequence ID" value="ROV69600.1"/>
    <property type="molecule type" value="Genomic_DNA"/>
</dbReference>
<evidence type="ECO:0000313" key="3">
    <source>
        <dbReference type="Proteomes" id="UP000285596"/>
    </source>
</evidence>
<comment type="caution">
    <text evidence="2">The sequence shown here is derived from an EMBL/GenBank/DDBJ whole genome shotgun (WGS) entry which is preliminary data.</text>
</comment>
<accession>A0A423V4S2</accession>
<dbReference type="AlphaFoldDB" id="A0A423V4S2"/>
<dbReference type="SUPFAM" id="SSF53756">
    <property type="entry name" value="UDP-Glycosyltransferase/glycogen phosphorylase"/>
    <property type="match status" value="1"/>
</dbReference>
<dbReference type="SUPFAM" id="SSF52540">
    <property type="entry name" value="P-loop containing nucleoside triphosphate hydrolases"/>
    <property type="match status" value="1"/>
</dbReference>
<dbReference type="CDD" id="cd03801">
    <property type="entry name" value="GT4_PimA-like"/>
    <property type="match status" value="1"/>
</dbReference>
<evidence type="ECO:0000259" key="1">
    <source>
        <dbReference type="Pfam" id="PF00656"/>
    </source>
</evidence>
<dbReference type="Pfam" id="PF20706">
    <property type="entry name" value="GT4-conflict"/>
    <property type="match status" value="1"/>
</dbReference>
<dbReference type="Gene3D" id="3.40.50.1460">
    <property type="match status" value="1"/>
</dbReference>
<evidence type="ECO:0000313" key="2">
    <source>
        <dbReference type="EMBL" id="ROV69600.1"/>
    </source>
</evidence>
<dbReference type="Pfam" id="PF00656">
    <property type="entry name" value="Peptidase_C14"/>
    <property type="match status" value="1"/>
</dbReference>
<protein>
    <submittedName>
        <fullName evidence="2">Glycosyltransferase</fullName>
    </submittedName>
</protein>
<dbReference type="InterPro" id="IPR029030">
    <property type="entry name" value="Caspase-like_dom_sf"/>
</dbReference>
<organism evidence="2 3">
    <name type="scientific">Streptomyces globisporus</name>
    <dbReference type="NCBI Taxonomy" id="1908"/>
    <lineage>
        <taxon>Bacteria</taxon>
        <taxon>Bacillati</taxon>
        <taxon>Actinomycetota</taxon>
        <taxon>Actinomycetes</taxon>
        <taxon>Kitasatosporales</taxon>
        <taxon>Streptomycetaceae</taxon>
        <taxon>Streptomyces</taxon>
    </lineage>
</organism>
<proteinExistence type="predicted"/>
<dbReference type="Gene3D" id="3.40.50.2000">
    <property type="entry name" value="Glycogen Phosphorylase B"/>
    <property type="match status" value="2"/>
</dbReference>
<feature type="domain" description="Peptidase C14 caspase" evidence="1">
    <location>
        <begin position="58"/>
        <end position="194"/>
    </location>
</feature>
<dbReference type="InterPro" id="IPR027417">
    <property type="entry name" value="P-loop_NTPase"/>
</dbReference>
<name>A0A423V4S2_STRGL</name>
<dbReference type="InterPro" id="IPR011600">
    <property type="entry name" value="Pept_C14_caspase"/>
</dbReference>
<gene>
    <name evidence="2" type="ORF">D3105_04960</name>
</gene>
<keyword evidence="2" id="KW-0808">Transferase</keyword>
<dbReference type="GO" id="GO:0004197">
    <property type="term" value="F:cysteine-type endopeptidase activity"/>
    <property type="evidence" value="ECO:0007669"/>
    <property type="project" value="InterPro"/>
</dbReference>
<dbReference type="GO" id="GO:0006508">
    <property type="term" value="P:proteolysis"/>
    <property type="evidence" value="ECO:0007669"/>
    <property type="project" value="InterPro"/>
</dbReference>
<dbReference type="SUPFAM" id="SSF52129">
    <property type="entry name" value="Caspase-like"/>
    <property type="match status" value="1"/>
</dbReference>
<dbReference type="Proteomes" id="UP000285596">
    <property type="component" value="Unassembled WGS sequence"/>
</dbReference>
<sequence>MVASFMVSRLVAVLHFDATALSGRALFQYRLVPVAVAGRAERAAVSGAEEGHVHSSGRRYAVVVGVSRHEEPFSDLSGTVEGAEHVADLLASMGYERVLPSVSVNPTSSELRQELSAWGRQARLGPDDVVVAYFGGHGALYQDRHYLIGADDGEDFPHTAIAGTDFVGMVANSLAGSVLVIIDTCYAGATASDAVRSLIELGCVPSAGSGNTWVLASATSTEMAMEGAMAKALGDVLTGMSAGKRQRYLSVERVAEGINRHFGTHGVPQRAVAAGRTMSGESPFFPNPAYISGLPRDSLDIPSVVRLRREPHDHFMSRSRGVPYASEPGDLFVGRLEALRAITDWLGTSGAEVRPLVVTGEPGSGKSALLGRVLALTDPDSTARLSVPPDVLPPPGLAAIAMNCRTVEHVVESLSASLDLHPSSFAGVHAALARRTDPVVIVLDGLDEALESDRIIAEVIAPLVGLPAVRLMVGIRRSLIASLGEDVHVIDLDTPKYSDDTDLRAYARLLLEGRASESGRGSSDRYRAHPARAAAEAESIAHEARGSFAMAQALTRAVLHGEVPGGDLSNLSSGDVDDLFRRYLDGYGPKRELAVRLLLPLAYAQGAGLPGRLWAPLAEALAGTSCKEAAVRWFLAQENTDALVAEGVTTDGQVYRLAQSDLMEHLQAPGEDSTVHRRLVEALLRQVPVSTTRERDWEAAPLYIREHLATHAAAGHVLDGLLQDDAYVRHAVSGPLLRALLETSAVMGTRSAGSSVLSGVASPQERIEQIASRILSDRVTVLVVATEWSSAHGGLSTFNRHLCLALVSAGAAVFCAVVAADDSEVADAAAKGVTLLCHPGAPGAPDYGKLTRRPRLPPGVDPDLIIGHARTTGPAAAHLQEDFFPRARRLHIVHMAPDEIEWHKPDGSTDRAHRAEERTDIERRLGASAHRVLAVGPRLYERFRNELCDEDGLEPLRIDPGFDLPAPRGLAARTPPPGKPFKVLMMGRTEDAMLKGVDLGARACGLVHELRTKASTEPIELVVRGAPPGMADMQQERIGAWSGVPGMDVVVRPYSTDPRRLDADMARASLVIMPSRREGFGLAGLEAIIRGVPLLVSANSGLALLLREFLGGDADPLIVPVIRDDPLDADTWAMRIEGCLSDREAAFGRMAVVRDALAARVTWAEAASRVLGEASLRHDSTTDVRGY</sequence>
<reference evidence="2 3" key="1">
    <citation type="submission" date="2018-08" db="EMBL/GenBank/DDBJ databases">
        <title>Streptomyces globisporus 1912-4Crt, whole genome shotgun sequence.</title>
        <authorList>
            <person name="Matselyukh B."/>
        </authorList>
    </citation>
    <scope>NUCLEOTIDE SEQUENCE [LARGE SCALE GENOMIC DNA]</scope>
    <source>
        <strain evidence="2 3">1912-4Crt</strain>
    </source>
</reference>
<dbReference type="GO" id="GO:0016740">
    <property type="term" value="F:transferase activity"/>
    <property type="evidence" value="ECO:0007669"/>
    <property type="project" value="UniProtKB-KW"/>
</dbReference>
<dbReference type="Gene3D" id="3.40.50.300">
    <property type="entry name" value="P-loop containing nucleotide triphosphate hydrolases"/>
    <property type="match status" value="1"/>
</dbReference>